<dbReference type="AlphaFoldDB" id="A0A382Y094"/>
<comment type="subcellular location">
    <subcellularLocation>
        <location evidence="1">Cytoplasm</location>
    </subcellularLocation>
</comment>
<organism evidence="10">
    <name type="scientific">marine metagenome</name>
    <dbReference type="NCBI Taxonomy" id="408172"/>
    <lineage>
        <taxon>unclassified sequences</taxon>
        <taxon>metagenomes</taxon>
        <taxon>ecological metagenomes</taxon>
    </lineage>
</organism>
<sequence length="98" mass="11074">MEDEQKSLVRVSIFGHEYTVKAPADPEYIKEVAEYVSKRMKEVEKGLASDQSTSRIAILTAMNIADELFSKKTSSTIDTVDIEDRIQSLVEYIDESLV</sequence>
<evidence type="ECO:0000256" key="6">
    <source>
        <dbReference type="ARBA" id="ARBA00023306"/>
    </source>
</evidence>
<evidence type="ECO:0000256" key="5">
    <source>
        <dbReference type="ARBA" id="ARBA00023210"/>
    </source>
</evidence>
<comment type="function">
    <text evidence="7">Activator of cell division through the inhibition of FtsZ GTPase activity, therefore promoting FtsZ assembly into bundles of protofilaments necessary for the formation of the division Z ring. It is recruited early at mid-cell but it is not essential for cell division.</text>
</comment>
<keyword evidence="5" id="KW-0717">Septation</keyword>
<gene>
    <name evidence="10" type="ORF">METZ01_LOCUS429550</name>
</gene>
<dbReference type="GO" id="GO:0000921">
    <property type="term" value="P:septin ring assembly"/>
    <property type="evidence" value="ECO:0007669"/>
    <property type="project" value="TreeGrafter"/>
</dbReference>
<dbReference type="Pfam" id="PF05164">
    <property type="entry name" value="ZapA"/>
    <property type="match status" value="1"/>
</dbReference>
<evidence type="ECO:0000256" key="4">
    <source>
        <dbReference type="ARBA" id="ARBA00022618"/>
    </source>
</evidence>
<evidence type="ECO:0000256" key="3">
    <source>
        <dbReference type="ARBA" id="ARBA00022490"/>
    </source>
</evidence>
<dbReference type="Gene3D" id="1.20.5.50">
    <property type="match status" value="1"/>
</dbReference>
<dbReference type="PANTHER" id="PTHR34981:SF1">
    <property type="entry name" value="CELL DIVISION PROTEIN ZAPA"/>
    <property type="match status" value="1"/>
</dbReference>
<evidence type="ECO:0000256" key="7">
    <source>
        <dbReference type="ARBA" id="ARBA00024910"/>
    </source>
</evidence>
<dbReference type="EMBL" id="UINC01171891">
    <property type="protein sequence ID" value="SVD76696.1"/>
    <property type="molecule type" value="Genomic_DNA"/>
</dbReference>
<dbReference type="GO" id="GO:0030428">
    <property type="term" value="C:cell septum"/>
    <property type="evidence" value="ECO:0007669"/>
    <property type="project" value="TreeGrafter"/>
</dbReference>
<name>A0A382Y094_9ZZZZ</name>
<comment type="subunit">
    <text evidence="8">Homodimer. Interacts with FtsZ.</text>
</comment>
<keyword evidence="3" id="KW-0963">Cytoplasm</keyword>
<dbReference type="InterPro" id="IPR036192">
    <property type="entry name" value="Cell_div_ZapA-like_sf"/>
</dbReference>
<dbReference type="SUPFAM" id="SSF102829">
    <property type="entry name" value="Cell division protein ZapA-like"/>
    <property type="match status" value="1"/>
</dbReference>
<dbReference type="GO" id="GO:0032153">
    <property type="term" value="C:cell division site"/>
    <property type="evidence" value="ECO:0007669"/>
    <property type="project" value="TreeGrafter"/>
</dbReference>
<dbReference type="GO" id="GO:0043093">
    <property type="term" value="P:FtsZ-dependent cytokinesis"/>
    <property type="evidence" value="ECO:0007669"/>
    <property type="project" value="TreeGrafter"/>
</dbReference>
<protein>
    <recommendedName>
        <fullName evidence="2">Cell division protein ZapA</fullName>
    </recommendedName>
    <alternativeName>
        <fullName evidence="9">Z ring-associated protein ZapA</fullName>
    </alternativeName>
</protein>
<evidence type="ECO:0000256" key="9">
    <source>
        <dbReference type="ARBA" id="ARBA00033158"/>
    </source>
</evidence>
<reference evidence="10" key="1">
    <citation type="submission" date="2018-05" db="EMBL/GenBank/DDBJ databases">
        <authorList>
            <person name="Lanie J.A."/>
            <person name="Ng W.-L."/>
            <person name="Kazmierczak K.M."/>
            <person name="Andrzejewski T.M."/>
            <person name="Davidsen T.M."/>
            <person name="Wayne K.J."/>
            <person name="Tettelin H."/>
            <person name="Glass J.I."/>
            <person name="Rusch D."/>
            <person name="Podicherti R."/>
            <person name="Tsui H.-C.T."/>
            <person name="Winkler M.E."/>
        </authorList>
    </citation>
    <scope>NUCLEOTIDE SEQUENCE</scope>
</reference>
<dbReference type="Gene3D" id="3.30.160.880">
    <property type="entry name" value="Cell division protein ZapA protomer, N-terminal domain"/>
    <property type="match status" value="1"/>
</dbReference>
<dbReference type="GO" id="GO:0005829">
    <property type="term" value="C:cytosol"/>
    <property type="evidence" value="ECO:0007669"/>
    <property type="project" value="TreeGrafter"/>
</dbReference>
<keyword evidence="6" id="KW-0131">Cell cycle</keyword>
<evidence type="ECO:0000256" key="1">
    <source>
        <dbReference type="ARBA" id="ARBA00004496"/>
    </source>
</evidence>
<accession>A0A382Y094</accession>
<dbReference type="PANTHER" id="PTHR34981">
    <property type="entry name" value="CELL DIVISION PROTEIN ZAPA"/>
    <property type="match status" value="1"/>
</dbReference>
<evidence type="ECO:0000313" key="10">
    <source>
        <dbReference type="EMBL" id="SVD76696.1"/>
    </source>
</evidence>
<dbReference type="InterPro" id="IPR007838">
    <property type="entry name" value="Cell_div_ZapA-like"/>
</dbReference>
<evidence type="ECO:0000256" key="2">
    <source>
        <dbReference type="ARBA" id="ARBA00015195"/>
    </source>
</evidence>
<dbReference type="GO" id="GO:0000917">
    <property type="term" value="P:division septum assembly"/>
    <property type="evidence" value="ECO:0007669"/>
    <property type="project" value="UniProtKB-KW"/>
</dbReference>
<evidence type="ECO:0000256" key="8">
    <source>
        <dbReference type="ARBA" id="ARBA00026068"/>
    </source>
</evidence>
<proteinExistence type="predicted"/>
<dbReference type="InterPro" id="IPR042233">
    <property type="entry name" value="Cell_div_ZapA_N"/>
</dbReference>
<keyword evidence="4" id="KW-0132">Cell division</keyword>